<reference evidence="1" key="1">
    <citation type="submission" date="2019-03" db="EMBL/GenBank/DDBJ databases">
        <title>Single cell metagenomics reveals metabolic interactions within the superorganism composed of flagellate Streblomastix strix and complex community of Bacteroidetes bacteria on its surface.</title>
        <authorList>
            <person name="Treitli S.C."/>
            <person name="Kolisko M."/>
            <person name="Husnik F."/>
            <person name="Keeling P."/>
            <person name="Hampl V."/>
        </authorList>
    </citation>
    <scope>NUCLEOTIDE SEQUENCE</scope>
    <source>
        <strain evidence="1">STM</strain>
    </source>
</reference>
<evidence type="ECO:0000313" key="1">
    <source>
        <dbReference type="EMBL" id="KAA6321088.1"/>
    </source>
</evidence>
<protein>
    <submittedName>
        <fullName evidence="1">Uncharacterized protein</fullName>
    </submittedName>
</protein>
<gene>
    <name evidence="1" type="ORF">EZS27_029221</name>
</gene>
<dbReference type="AlphaFoldDB" id="A0A5J4QJA1"/>
<accession>A0A5J4QJA1</accession>
<proteinExistence type="predicted"/>
<comment type="caution">
    <text evidence="1">The sequence shown here is derived from an EMBL/GenBank/DDBJ whole genome shotgun (WGS) entry which is preliminary data.</text>
</comment>
<sequence length="72" mass="8153">DLFAPEPLLADFATTSVTFSARLLAMEYDFVFWADFVDNVTTEDSPSSLSFLFILYLIIMAHNDNYANLAYS</sequence>
<name>A0A5J4QJA1_9ZZZZ</name>
<organism evidence="1">
    <name type="scientific">termite gut metagenome</name>
    <dbReference type="NCBI Taxonomy" id="433724"/>
    <lineage>
        <taxon>unclassified sequences</taxon>
        <taxon>metagenomes</taxon>
        <taxon>organismal metagenomes</taxon>
    </lineage>
</organism>
<feature type="non-terminal residue" evidence="1">
    <location>
        <position position="1"/>
    </location>
</feature>
<dbReference type="EMBL" id="SNRY01003408">
    <property type="protein sequence ID" value="KAA6321088.1"/>
    <property type="molecule type" value="Genomic_DNA"/>
</dbReference>